<reference evidence="2 3" key="1">
    <citation type="submission" date="2020-08" db="EMBL/GenBank/DDBJ databases">
        <title>Sequencing the genomes of 1000 actinobacteria strains.</title>
        <authorList>
            <person name="Klenk H.-P."/>
        </authorList>
    </citation>
    <scope>NUCLEOTIDE SEQUENCE [LARGE SCALE GENOMIC DNA]</scope>
    <source>
        <strain evidence="2 3">DSM 102030</strain>
    </source>
</reference>
<dbReference type="EMBL" id="JACHJT010000001">
    <property type="protein sequence ID" value="MBB4932833.1"/>
    <property type="molecule type" value="Genomic_DNA"/>
</dbReference>
<organism evidence="2 3">
    <name type="scientific">Lipingzhangella halophila</name>
    <dbReference type="NCBI Taxonomy" id="1783352"/>
    <lineage>
        <taxon>Bacteria</taxon>
        <taxon>Bacillati</taxon>
        <taxon>Actinomycetota</taxon>
        <taxon>Actinomycetes</taxon>
        <taxon>Streptosporangiales</taxon>
        <taxon>Nocardiopsidaceae</taxon>
        <taxon>Lipingzhangella</taxon>
    </lineage>
</organism>
<comment type="caution">
    <text evidence="2">The sequence shown here is derived from an EMBL/GenBank/DDBJ whole genome shotgun (WGS) entry which is preliminary data.</text>
</comment>
<keyword evidence="3" id="KW-1185">Reference proteome</keyword>
<evidence type="ECO:0000313" key="3">
    <source>
        <dbReference type="Proteomes" id="UP000523007"/>
    </source>
</evidence>
<name>A0A7W7W3S4_9ACTN</name>
<protein>
    <submittedName>
        <fullName evidence="2">Uncharacterized protein</fullName>
    </submittedName>
</protein>
<sequence length="153" mass="17288">MGAYELFMREFRIDAHSVRTANANDVQSALTDEDEPATESASAGQPEVEHTPEPGLGSRPRPRVVEVADEVASSVTTETARPSEAIPRIQLEVWRWTLDNRHEDGYLPTGREIAARFSHKERWGRLIKQGESRDASTKPRLRRRAKRRQLGSS</sequence>
<feature type="compositionally biased region" description="Basic and acidic residues" evidence="1">
    <location>
        <begin position="128"/>
        <end position="137"/>
    </location>
</feature>
<feature type="compositionally biased region" description="Basic residues" evidence="1">
    <location>
        <begin position="139"/>
        <end position="153"/>
    </location>
</feature>
<dbReference type="Proteomes" id="UP000523007">
    <property type="component" value="Unassembled WGS sequence"/>
</dbReference>
<proteinExistence type="predicted"/>
<dbReference type="RefSeq" id="WP_184580504.1">
    <property type="nucleotide sequence ID" value="NZ_JACHJT010000001.1"/>
</dbReference>
<gene>
    <name evidence="2" type="ORF">F4561_003653</name>
</gene>
<accession>A0A7W7W3S4</accession>
<feature type="region of interest" description="Disordered" evidence="1">
    <location>
        <begin position="128"/>
        <end position="153"/>
    </location>
</feature>
<evidence type="ECO:0000256" key="1">
    <source>
        <dbReference type="SAM" id="MobiDB-lite"/>
    </source>
</evidence>
<evidence type="ECO:0000313" key="2">
    <source>
        <dbReference type="EMBL" id="MBB4932833.1"/>
    </source>
</evidence>
<feature type="region of interest" description="Disordered" evidence="1">
    <location>
        <begin position="24"/>
        <end position="62"/>
    </location>
</feature>
<dbReference type="AlphaFoldDB" id="A0A7W7W3S4"/>